<dbReference type="PANTHER" id="PTHR16134">
    <property type="entry name" value="F-BOX/TPR REPEAT PROTEIN POF3"/>
    <property type="match status" value="1"/>
</dbReference>
<dbReference type="EMBL" id="JAYKXP010000043">
    <property type="protein sequence ID" value="KAK7038710.1"/>
    <property type="molecule type" value="Genomic_DNA"/>
</dbReference>
<gene>
    <name evidence="1" type="ORF">VNI00_010594</name>
</gene>
<reference evidence="1 2" key="1">
    <citation type="submission" date="2024-01" db="EMBL/GenBank/DDBJ databases">
        <title>A draft genome for a cacao thread blight-causing isolate of Paramarasmius palmivorus.</title>
        <authorList>
            <person name="Baruah I.K."/>
            <person name="Bukari Y."/>
            <person name="Amoako-Attah I."/>
            <person name="Meinhardt L.W."/>
            <person name="Bailey B.A."/>
            <person name="Cohen S.P."/>
        </authorList>
    </citation>
    <scope>NUCLEOTIDE SEQUENCE [LARGE SCALE GENOMIC DNA]</scope>
    <source>
        <strain evidence="1 2">GH-12</strain>
    </source>
</reference>
<name>A0AAW0CL74_9AGAR</name>
<evidence type="ECO:0000313" key="2">
    <source>
        <dbReference type="Proteomes" id="UP001383192"/>
    </source>
</evidence>
<accession>A0AAW0CL74</accession>
<protein>
    <recommendedName>
        <fullName evidence="3">F-box domain-containing protein</fullName>
    </recommendedName>
</protein>
<dbReference type="InterPro" id="IPR032675">
    <property type="entry name" value="LRR_dom_sf"/>
</dbReference>
<keyword evidence="2" id="KW-1185">Reference proteome</keyword>
<evidence type="ECO:0008006" key="3">
    <source>
        <dbReference type="Google" id="ProtNLM"/>
    </source>
</evidence>
<dbReference type="Gene3D" id="3.80.10.10">
    <property type="entry name" value="Ribonuclease Inhibitor"/>
    <property type="match status" value="1"/>
</dbReference>
<evidence type="ECO:0000313" key="1">
    <source>
        <dbReference type="EMBL" id="KAK7038710.1"/>
    </source>
</evidence>
<comment type="caution">
    <text evidence="1">The sequence shown here is derived from an EMBL/GenBank/DDBJ whole genome shotgun (WGS) entry which is preliminary data.</text>
</comment>
<dbReference type="Proteomes" id="UP001383192">
    <property type="component" value="Unassembled WGS sequence"/>
</dbReference>
<sequence>MSFWGYPQSLEQSGSLLPLTPQMAIIDYLPNELLQTIFLIVSLSDEAGSSSSNDLHSPPWILSRVCRRWRAICIGTAELWGVFELDRLKLPRSLSQTTTELTTTIRPKSVDWRLVAEMLEEVFRRSSERPVHLKLRDLDHPSQPLYLNDHGPSITDLQTAAATGHFHDSTYLVWESIIEFLLNGQKDVTPSIPWEQITHLTLSRFHPSYIFDLLRRCQNLEALELRGPANSGIFLRGWLPICVGLRKLCYSARNPTFADVVSVLTLPNLERLELIDEGRHHGVDRTNAAPLLRMLLRSRCKLKFLRMGSTCYEDRAMVDILKFGSFLTELVLEGHISVALIDSLIENSWAGVPNLTKLVIRCASCTYSNAVRPPPLSAILRAREALPNIRSLEVQACVPINEWTAREKECYMGMLQKGGIVVCDSWESMDGIKCQRAGTSCRKRLLCV</sequence>
<dbReference type="SUPFAM" id="SSF52047">
    <property type="entry name" value="RNI-like"/>
    <property type="match status" value="1"/>
</dbReference>
<dbReference type="AlphaFoldDB" id="A0AAW0CL74"/>
<dbReference type="PANTHER" id="PTHR16134:SF119">
    <property type="entry name" value="AT02038P-RELATED"/>
    <property type="match status" value="1"/>
</dbReference>
<proteinExistence type="predicted"/>
<organism evidence="1 2">
    <name type="scientific">Paramarasmius palmivorus</name>
    <dbReference type="NCBI Taxonomy" id="297713"/>
    <lineage>
        <taxon>Eukaryota</taxon>
        <taxon>Fungi</taxon>
        <taxon>Dikarya</taxon>
        <taxon>Basidiomycota</taxon>
        <taxon>Agaricomycotina</taxon>
        <taxon>Agaricomycetes</taxon>
        <taxon>Agaricomycetidae</taxon>
        <taxon>Agaricales</taxon>
        <taxon>Marasmiineae</taxon>
        <taxon>Marasmiaceae</taxon>
        <taxon>Paramarasmius</taxon>
    </lineage>
</organism>